<dbReference type="SUPFAM" id="SSF51735">
    <property type="entry name" value="NAD(P)-binding Rossmann-fold domains"/>
    <property type="match status" value="2"/>
</dbReference>
<feature type="region of interest" description="C-terminal hotdog fold" evidence="4">
    <location>
        <begin position="1137"/>
        <end position="1285"/>
    </location>
</feature>
<dbReference type="InterPro" id="IPR049551">
    <property type="entry name" value="PKS_DH_C"/>
</dbReference>
<dbReference type="EMBL" id="JBHMEW010000037">
    <property type="protein sequence ID" value="MFB9211023.1"/>
    <property type="molecule type" value="Genomic_DNA"/>
</dbReference>
<keyword evidence="1" id="KW-0596">Phosphopantetheine</keyword>
<proteinExistence type="predicted"/>
<dbReference type="SUPFAM" id="SSF55048">
    <property type="entry name" value="Probable ACP-binding domain of malonyl-CoA ACP transacylase"/>
    <property type="match status" value="1"/>
</dbReference>
<dbReference type="InterPro" id="IPR013968">
    <property type="entry name" value="PKS_KR"/>
</dbReference>
<dbReference type="SUPFAM" id="SSF52151">
    <property type="entry name" value="FabD/lysophospholipase-like"/>
    <property type="match status" value="1"/>
</dbReference>
<dbReference type="Pfam" id="PF02801">
    <property type="entry name" value="Ketoacyl-synt_C"/>
    <property type="match status" value="1"/>
</dbReference>
<reference evidence="8 9" key="1">
    <citation type="submission" date="2024-09" db="EMBL/GenBank/DDBJ databases">
        <authorList>
            <person name="Sun Q."/>
            <person name="Mori K."/>
        </authorList>
    </citation>
    <scope>NUCLEOTIDE SEQUENCE [LARGE SCALE GENOMIC DNA]</scope>
    <source>
        <strain evidence="8 9">CECT 7682</strain>
    </source>
</reference>
<dbReference type="InterPro" id="IPR009081">
    <property type="entry name" value="PP-bd_ACP"/>
</dbReference>
<dbReference type="InterPro" id="IPR036736">
    <property type="entry name" value="ACP-like_sf"/>
</dbReference>
<evidence type="ECO:0000259" key="6">
    <source>
        <dbReference type="PROSITE" id="PS52004"/>
    </source>
</evidence>
<dbReference type="SMART" id="SM00826">
    <property type="entry name" value="PKS_DH"/>
    <property type="match status" value="1"/>
</dbReference>
<dbReference type="PANTHER" id="PTHR43775:SF37">
    <property type="entry name" value="SI:DKEY-61P9.11"/>
    <property type="match status" value="1"/>
</dbReference>
<dbReference type="InterPro" id="IPR049900">
    <property type="entry name" value="PKS_mFAS_DH"/>
</dbReference>
<dbReference type="InterPro" id="IPR001227">
    <property type="entry name" value="Ac_transferase_dom_sf"/>
</dbReference>
<organism evidence="8 9">
    <name type="scientific">Echinicola jeungdonensis</name>
    <dbReference type="NCBI Taxonomy" id="709343"/>
    <lineage>
        <taxon>Bacteria</taxon>
        <taxon>Pseudomonadati</taxon>
        <taxon>Bacteroidota</taxon>
        <taxon>Cytophagia</taxon>
        <taxon>Cytophagales</taxon>
        <taxon>Cyclobacteriaceae</taxon>
        <taxon>Echinicola</taxon>
    </lineage>
</organism>
<dbReference type="PROSITE" id="PS52019">
    <property type="entry name" value="PKS_MFAS_DH"/>
    <property type="match status" value="1"/>
</dbReference>
<dbReference type="InterPro" id="IPR049552">
    <property type="entry name" value="PKS_DH_N"/>
</dbReference>
<dbReference type="InterPro" id="IPR014031">
    <property type="entry name" value="Ketoacyl_synth_C"/>
</dbReference>
<dbReference type="InterPro" id="IPR032821">
    <property type="entry name" value="PKS_assoc"/>
</dbReference>
<dbReference type="SUPFAM" id="SSF53901">
    <property type="entry name" value="Thiolase-like"/>
    <property type="match status" value="1"/>
</dbReference>
<dbReference type="InterPro" id="IPR042104">
    <property type="entry name" value="PKS_dehydratase_sf"/>
</dbReference>
<dbReference type="InterPro" id="IPR014030">
    <property type="entry name" value="Ketoacyl_synth_N"/>
</dbReference>
<dbReference type="RefSeq" id="WP_290246179.1">
    <property type="nucleotide sequence ID" value="NZ_JAUFQT010000001.1"/>
</dbReference>
<dbReference type="Gene3D" id="3.40.47.10">
    <property type="match status" value="1"/>
</dbReference>
<evidence type="ECO:0000259" key="5">
    <source>
        <dbReference type="PROSITE" id="PS50075"/>
    </source>
</evidence>
<feature type="domain" description="Carrier" evidence="5">
    <location>
        <begin position="1793"/>
        <end position="1868"/>
    </location>
</feature>
<dbReference type="InterPro" id="IPR050091">
    <property type="entry name" value="PKS_NRPS_Biosynth_Enz"/>
</dbReference>
<evidence type="ECO:0000313" key="8">
    <source>
        <dbReference type="EMBL" id="MFB9211023.1"/>
    </source>
</evidence>
<dbReference type="Pfam" id="PF00109">
    <property type="entry name" value="ketoacyl-synt"/>
    <property type="match status" value="1"/>
</dbReference>
<dbReference type="PANTHER" id="PTHR43775">
    <property type="entry name" value="FATTY ACID SYNTHASE"/>
    <property type="match status" value="1"/>
</dbReference>
<dbReference type="SMART" id="SM00825">
    <property type="entry name" value="PKS_KS"/>
    <property type="match status" value="1"/>
</dbReference>
<dbReference type="CDD" id="cd00833">
    <property type="entry name" value="PKS"/>
    <property type="match status" value="1"/>
</dbReference>
<dbReference type="Pfam" id="PF00698">
    <property type="entry name" value="Acyl_transf_1"/>
    <property type="match status" value="1"/>
</dbReference>
<evidence type="ECO:0000313" key="9">
    <source>
        <dbReference type="Proteomes" id="UP001589654"/>
    </source>
</evidence>
<dbReference type="InterPro" id="IPR018201">
    <property type="entry name" value="Ketoacyl_synth_AS"/>
</dbReference>
<dbReference type="Gene3D" id="1.10.1200.10">
    <property type="entry name" value="ACP-like"/>
    <property type="match status" value="2"/>
</dbReference>
<evidence type="ECO:0000256" key="3">
    <source>
        <dbReference type="ARBA" id="ARBA00022679"/>
    </source>
</evidence>
<feature type="active site" description="Proton acceptor; for dehydratase activity" evidence="4">
    <location>
        <position position="1030"/>
    </location>
</feature>
<dbReference type="SMART" id="SM01294">
    <property type="entry name" value="PKS_PP_betabranch"/>
    <property type="match status" value="1"/>
</dbReference>
<dbReference type="InterPro" id="IPR020806">
    <property type="entry name" value="PKS_PP-bd"/>
</dbReference>
<dbReference type="InterPro" id="IPR014043">
    <property type="entry name" value="Acyl_transferase_dom"/>
</dbReference>
<feature type="domain" description="Ketosynthase family 3 (KS3)" evidence="6">
    <location>
        <begin position="95"/>
        <end position="518"/>
    </location>
</feature>
<dbReference type="Pfam" id="PF00550">
    <property type="entry name" value="PP-binding"/>
    <property type="match status" value="2"/>
</dbReference>
<keyword evidence="2" id="KW-0597">Phosphoprotein</keyword>
<evidence type="ECO:0000256" key="2">
    <source>
        <dbReference type="ARBA" id="ARBA00022553"/>
    </source>
</evidence>
<comment type="caution">
    <text evidence="8">The sequence shown here is derived from an EMBL/GenBank/DDBJ whole genome shotgun (WGS) entry which is preliminary data.</text>
</comment>
<dbReference type="SUPFAM" id="SSF47336">
    <property type="entry name" value="ACP-like"/>
    <property type="match status" value="2"/>
</dbReference>
<dbReference type="InterPro" id="IPR016036">
    <property type="entry name" value="Malonyl_transacylase_ACP-bd"/>
</dbReference>
<dbReference type="Pfam" id="PF08659">
    <property type="entry name" value="KR"/>
    <property type="match status" value="1"/>
</dbReference>
<feature type="domain" description="Carrier" evidence="5">
    <location>
        <begin position="1"/>
        <end position="78"/>
    </location>
</feature>
<dbReference type="Pfam" id="PF21089">
    <property type="entry name" value="PKS_DH_N"/>
    <property type="match status" value="1"/>
</dbReference>
<gene>
    <name evidence="8" type="ORF">ACFFUR_04335</name>
</gene>
<dbReference type="PROSITE" id="PS50075">
    <property type="entry name" value="CARRIER"/>
    <property type="match status" value="2"/>
</dbReference>
<accession>A0ABV5J400</accession>
<dbReference type="PROSITE" id="PS52004">
    <property type="entry name" value="KS3_2"/>
    <property type="match status" value="1"/>
</dbReference>
<dbReference type="Gene3D" id="3.30.70.3290">
    <property type="match status" value="1"/>
</dbReference>
<feature type="domain" description="PKS/mFAS DH" evidence="7">
    <location>
        <begin position="997"/>
        <end position="1285"/>
    </location>
</feature>
<dbReference type="InterPro" id="IPR020841">
    <property type="entry name" value="PKS_Beta-ketoAc_synthase_dom"/>
</dbReference>
<dbReference type="InterPro" id="IPR016035">
    <property type="entry name" value="Acyl_Trfase/lysoPLipase"/>
</dbReference>
<dbReference type="CDD" id="cd08955">
    <property type="entry name" value="KR_2_FAS_SDR_x"/>
    <property type="match status" value="1"/>
</dbReference>
<evidence type="ECO:0000256" key="4">
    <source>
        <dbReference type="PROSITE-ProRule" id="PRU01363"/>
    </source>
</evidence>
<dbReference type="InterPro" id="IPR016039">
    <property type="entry name" value="Thiolase-like"/>
</dbReference>
<feature type="region of interest" description="N-terminal hotdog fold" evidence="4">
    <location>
        <begin position="997"/>
        <end position="1120"/>
    </location>
</feature>
<dbReference type="Gene3D" id="3.10.129.110">
    <property type="entry name" value="Polyketide synthase dehydratase"/>
    <property type="match status" value="1"/>
</dbReference>
<dbReference type="Pfam" id="PF16197">
    <property type="entry name" value="KAsynt_C_assoc"/>
    <property type="match status" value="1"/>
</dbReference>
<dbReference type="InterPro" id="IPR036291">
    <property type="entry name" value="NAD(P)-bd_dom_sf"/>
</dbReference>
<name>A0ABV5J400_9BACT</name>
<evidence type="ECO:0000259" key="7">
    <source>
        <dbReference type="PROSITE" id="PS52019"/>
    </source>
</evidence>
<dbReference type="InterPro" id="IPR057326">
    <property type="entry name" value="KR_dom"/>
</dbReference>
<dbReference type="SMART" id="SM00827">
    <property type="entry name" value="PKS_AT"/>
    <property type="match status" value="1"/>
</dbReference>
<dbReference type="Pfam" id="PF14765">
    <property type="entry name" value="PS-DH"/>
    <property type="match status" value="1"/>
</dbReference>
<keyword evidence="9" id="KW-1185">Reference proteome</keyword>
<dbReference type="Gene3D" id="3.40.366.10">
    <property type="entry name" value="Malonyl-Coenzyme A Acyl Carrier Protein, domain 2"/>
    <property type="match status" value="1"/>
</dbReference>
<dbReference type="SMART" id="SM00822">
    <property type="entry name" value="PKS_KR"/>
    <property type="match status" value="1"/>
</dbReference>
<dbReference type="Proteomes" id="UP001589654">
    <property type="component" value="Unassembled WGS sequence"/>
</dbReference>
<protein>
    <submittedName>
        <fullName evidence="8">Type I polyketide synthase</fullName>
    </submittedName>
</protein>
<feature type="active site" description="Proton donor; for dehydratase activity" evidence="4">
    <location>
        <position position="1199"/>
    </location>
</feature>
<evidence type="ECO:0000256" key="1">
    <source>
        <dbReference type="ARBA" id="ARBA00022450"/>
    </source>
</evidence>
<dbReference type="InterPro" id="IPR020807">
    <property type="entry name" value="PKS_DH"/>
</dbReference>
<dbReference type="SMART" id="SM00823">
    <property type="entry name" value="PKS_PP"/>
    <property type="match status" value="2"/>
</dbReference>
<keyword evidence="3" id="KW-0808">Transferase</keyword>
<sequence>MNARQIQDWLITQISKLLHVEPEEIELGEPFSSYGLTSRDAVMLSGDLEELLGHRLSPTLAYEYPSIIALSHYLATYSPGEKKSDKESVDSVLAKEPIAIIGLGCRFPGANDPQSFWNLLINGTDAITEIPADRWPKELFYNPDPTIPGKSISKWGGFLENIDLFDPFFFGISPNEAKQMDPQQRLLLELSYEAIDNAGLGKKQLDGSRTGVFIGVSVNEYSQLQLENPFAITSHSGTGAGLSITANRISYFYNLKGPSMAIDTACSSSLTAVYLACQSLKIGECTTALAGGVNMILSPAHSIGFTKAGVLSPDGRCKTFDADANGYVRGEGGGVIVLKPLSSALEDGDPIHAMILGSAIVQDGRTNGLIAPNKESQEFLLREAYRSAGISPQKVQYIEAHGTGTLLGDSMEASAIGAILGKGRVNNHCSIGSVKTNIGHLEAAAGIAGLIKVVLSIKNKMLPPSLHFHSPNPHIPFEDLNIQVQSEKERWPASDGPIISGVSSFGFGGTNVHVVLSEAIMDKKSDSKKNNAVSDSMFHLLPLSANSNENLQSLATSFKHFIDSGYNGVIKDICLAAGKRRSDYAIRLAIMGCSAGELSLGLQSFISGVPSPNLILGDKAMDRSPKLVFVFSGQGGQWMGMGRELLKREKRFSQLIDQIDKIIQIQFNWSLKGGLMAESSEQELGEINFVQPAIFAIQIALAGLWKSWGIIPDVVIGHSMGEVAAAYIAGILSLEDATRIICLRSQQLKILKGRGRMLATELTHDQAKDLIKDCKEEVSVAAINGPSSTVLSGDPEILEEIKNILDHQNLFCRWVKVDIASHSPQIDVLRVELLRLLGEIDSRPPKIPIFSTLTGTNGDHLTYDAEYWVDNIRKPVLFLEAIKKVLGEGFFNFIEIGPHPILLSSIQQSYSGQDQEINLLPSMSRGESEREILIKSLGRLYTRGFSVSWDHLYPGKGKYVFIPPISWQRQRYWIDNPSPNLTTTCVKRGNNTSSSAKALLGSRVEIAKKTSHYIWQSEINTAMVPFLRDHLIEGEIVLPASVYLEMALQAAKESGLLATHVMRDITFLEKMVLVEEKSKLLQTHLVPAKNGRYSFNVYGKWNSDWVHYASVNFHPAQDVLVAIDFSITTKKFHKKIDKPDFFGAEFYKKLRNLGYRYGISFQGIKQGWQFDKEAMGEIELPVTLKNQVEGYQFHPALLDACFQVIAALPIISSTNNHYIPYGCEQISFFSTPGGTKLWSHVKLISETGLEVSMINTDIQITDENKQVVAEFRGLQLKRIENRILPQCLKKDIWFYQLKWKLNKALLKQSYLENKKRNWLIFADDQGVGEALGRKLEASGQNCHFLNVRDTLNLKEEEIHAMIENLIKEISSSFFGIIHLWSLSIPSQLPGEASTIEALGCNSILLLLKALAGRIAGSPHLWLVTRGAQAVKNGEVVALEQSPLWGVGKAISFELPELNCVRIDLDPQQSLESTIAQLVGQLLVEDREDQIAFRNNERFVLRLLSFEPFQKSSIPEIDIRSDSTYLITGGLGGLGLSTAKWMVSKGAKHLVLLGRSDPTHLIKDALRKMGKDGAQIVTMKADVSNADQLRGIFTIIKKEFPDLRGIVHAAGLLDDAALVNLDAERMKKVMAPKVAGTWNLHNETIGSPLDFFVLFSSAVSVLGSPGQGNYTAANAYLDAMAHYRHSLGLPAISFNWGPWAEVGLAFETKEKIKEEKALPQHLVKVIKVEEGLEIMGRLSLEPNPQITVLPFDLKDMLGLYPAASAMPFFEEVGGRGTLKASLYSRPNLRQKYVAPRTKLEKMLADLWRQTLHIDQIGIYDSFFELGGDSVLAAQILALTRKSYGVSINPKDAFQAFTIERLAGLLEDEIVKQVDEMSEEEIQRLISENDEDDQ</sequence>
<dbReference type="Gene3D" id="3.40.50.720">
    <property type="entry name" value="NAD(P)-binding Rossmann-like Domain"/>
    <property type="match status" value="1"/>
</dbReference>
<dbReference type="PROSITE" id="PS00606">
    <property type="entry name" value="KS3_1"/>
    <property type="match status" value="1"/>
</dbReference>